<feature type="site" description="Electron transfer via tryptophanyl radical" evidence="9">
    <location>
        <position position="410"/>
    </location>
</feature>
<protein>
    <recommendedName>
        <fullName evidence="3">Deoxyribodipyrimidine photo-lyase</fullName>
        <ecNumber evidence="2">4.1.99.3</ecNumber>
    </recommendedName>
</protein>
<accession>A0A2M8VR83</accession>
<dbReference type="GO" id="GO:0000719">
    <property type="term" value="P:photoreactive repair"/>
    <property type="evidence" value="ECO:0007669"/>
    <property type="project" value="UniProtKB-ARBA"/>
</dbReference>
<dbReference type="PANTHER" id="PTHR11455">
    <property type="entry name" value="CRYPTOCHROME"/>
    <property type="match status" value="1"/>
</dbReference>
<evidence type="ECO:0000256" key="3">
    <source>
        <dbReference type="ARBA" id="ARBA00014046"/>
    </source>
</evidence>
<dbReference type="EC" id="4.1.99.3" evidence="2"/>
<feature type="binding site" evidence="8">
    <location>
        <begin position="299"/>
        <end position="306"/>
    </location>
    <ligand>
        <name>FAD</name>
        <dbReference type="ChEBI" id="CHEBI:57692"/>
    </ligand>
</feature>
<dbReference type="Pfam" id="PF03441">
    <property type="entry name" value="FAD_binding_7"/>
    <property type="match status" value="1"/>
</dbReference>
<keyword evidence="12" id="KW-0456">Lyase</keyword>
<dbReference type="InterPro" id="IPR005101">
    <property type="entry name" value="Cryptochr/Photolyase_FAD-bd"/>
</dbReference>
<keyword evidence="6 10" id="KW-0157">Chromophore</keyword>
<comment type="catalytic activity">
    <reaction evidence="7">
        <text>cyclobutadipyrimidine (in DNA) = 2 pyrimidine residues (in DNA).</text>
        <dbReference type="EC" id="4.1.99.3"/>
    </reaction>
</comment>
<dbReference type="InterPro" id="IPR036155">
    <property type="entry name" value="Crypto/Photolyase_N_sf"/>
</dbReference>
<dbReference type="Gene3D" id="1.25.40.80">
    <property type="match status" value="1"/>
</dbReference>
<dbReference type="SUPFAM" id="SSF48173">
    <property type="entry name" value="Cryptochrome/photolyase FAD-binding domain"/>
    <property type="match status" value="1"/>
</dbReference>
<gene>
    <name evidence="12" type="ORF">B0G85_0974</name>
</gene>
<dbReference type="PROSITE" id="PS51645">
    <property type="entry name" value="PHR_CRY_ALPHA_BETA"/>
    <property type="match status" value="1"/>
</dbReference>
<feature type="binding site" evidence="8">
    <location>
        <position position="249"/>
    </location>
    <ligand>
        <name>FAD</name>
        <dbReference type="ChEBI" id="CHEBI:57692"/>
    </ligand>
</feature>
<evidence type="ECO:0000256" key="4">
    <source>
        <dbReference type="ARBA" id="ARBA00022630"/>
    </source>
</evidence>
<dbReference type="FunFam" id="1.10.579.10:FF:000003">
    <property type="entry name" value="Deoxyribodipyrimidine photo-lyase"/>
    <property type="match status" value="1"/>
</dbReference>
<organism evidence="12 13">
    <name type="scientific">Polynucleobacter brandtiae</name>
    <dbReference type="NCBI Taxonomy" id="1938816"/>
    <lineage>
        <taxon>Bacteria</taxon>
        <taxon>Pseudomonadati</taxon>
        <taxon>Pseudomonadota</taxon>
        <taxon>Betaproteobacteria</taxon>
        <taxon>Burkholderiales</taxon>
        <taxon>Burkholderiaceae</taxon>
        <taxon>Polynucleobacter</taxon>
    </lineage>
</organism>
<dbReference type="GO" id="GO:0009416">
    <property type="term" value="P:response to light stimulus"/>
    <property type="evidence" value="ECO:0007669"/>
    <property type="project" value="TreeGrafter"/>
</dbReference>
<dbReference type="PRINTS" id="PR00147">
    <property type="entry name" value="DNAPHOTLYASE"/>
</dbReference>
<dbReference type="SUPFAM" id="SSF52425">
    <property type="entry name" value="Cryptochrome/photolyase, N-terminal domain"/>
    <property type="match status" value="1"/>
</dbReference>
<feature type="site" description="Electron transfer via tryptophanyl radical" evidence="9">
    <location>
        <position position="387"/>
    </location>
</feature>
<dbReference type="InterPro" id="IPR036134">
    <property type="entry name" value="Crypto/Photolyase_FAD-like_sf"/>
</dbReference>
<evidence type="ECO:0000259" key="11">
    <source>
        <dbReference type="PROSITE" id="PS51645"/>
    </source>
</evidence>
<comment type="cofactor">
    <cofactor evidence="1">
        <name>(6R)-5,10-methylene-5,6,7,8-tetrahydrofolate</name>
        <dbReference type="ChEBI" id="CHEBI:15636"/>
    </cofactor>
</comment>
<keyword evidence="4 8" id="KW-0285">Flavoprotein</keyword>
<dbReference type="InterPro" id="IPR014729">
    <property type="entry name" value="Rossmann-like_a/b/a_fold"/>
</dbReference>
<dbReference type="Gene3D" id="1.10.579.10">
    <property type="entry name" value="DNA Cyclobutane Dipyrimidine Photolyase, subunit A, domain 3"/>
    <property type="match status" value="1"/>
</dbReference>
<dbReference type="Pfam" id="PF00875">
    <property type="entry name" value="DNA_photolyase"/>
    <property type="match status" value="1"/>
</dbReference>
<dbReference type="PANTHER" id="PTHR11455:SF9">
    <property type="entry name" value="CRYPTOCHROME CIRCADIAN CLOCK 5 ISOFORM X1"/>
    <property type="match status" value="1"/>
</dbReference>
<evidence type="ECO:0000256" key="8">
    <source>
        <dbReference type="PIRSR" id="PIRSR602081-1"/>
    </source>
</evidence>
<comment type="cofactor">
    <cofactor evidence="8">
        <name>FAD</name>
        <dbReference type="ChEBI" id="CHEBI:57692"/>
    </cofactor>
    <text evidence="8">Binds 1 FAD per subunit.</text>
</comment>
<dbReference type="GO" id="GO:0003677">
    <property type="term" value="F:DNA binding"/>
    <property type="evidence" value="ECO:0007669"/>
    <property type="project" value="TreeGrafter"/>
</dbReference>
<dbReference type="EMBL" id="PGTX01000002">
    <property type="protein sequence ID" value="PJI79990.1"/>
    <property type="molecule type" value="Genomic_DNA"/>
</dbReference>
<evidence type="ECO:0000313" key="12">
    <source>
        <dbReference type="EMBL" id="PJI79990.1"/>
    </source>
</evidence>
<feature type="site" description="Electron transfer via tryptophanyl radical" evidence="9">
    <location>
        <position position="331"/>
    </location>
</feature>
<feature type="binding site" evidence="8">
    <location>
        <position position="296"/>
    </location>
    <ligand>
        <name>FAD</name>
        <dbReference type="ChEBI" id="CHEBI:57692"/>
    </ligand>
</feature>
<dbReference type="AlphaFoldDB" id="A0A2M8VR83"/>
<dbReference type="InterPro" id="IPR006050">
    <property type="entry name" value="DNA_photolyase_N"/>
</dbReference>
<evidence type="ECO:0000256" key="1">
    <source>
        <dbReference type="ARBA" id="ARBA00001932"/>
    </source>
</evidence>
<name>A0A2M8VR83_9BURK</name>
<dbReference type="InterPro" id="IPR018394">
    <property type="entry name" value="DNA_photolyase_1_CS_C"/>
</dbReference>
<keyword evidence="5 8" id="KW-0274">FAD</keyword>
<evidence type="ECO:0000256" key="10">
    <source>
        <dbReference type="RuleBase" id="RU004182"/>
    </source>
</evidence>
<dbReference type="GO" id="GO:0071949">
    <property type="term" value="F:FAD binding"/>
    <property type="evidence" value="ECO:0007669"/>
    <property type="project" value="TreeGrafter"/>
</dbReference>
<keyword evidence="13" id="KW-1185">Reference proteome</keyword>
<dbReference type="GO" id="GO:0003904">
    <property type="term" value="F:deoxyribodipyrimidine photo-lyase activity"/>
    <property type="evidence" value="ECO:0007669"/>
    <property type="project" value="UniProtKB-EC"/>
</dbReference>
<reference evidence="12 13" key="1">
    <citation type="submission" date="2017-11" db="EMBL/GenBank/DDBJ databases">
        <title>Genomic Encyclopedia of Type Strains, Phase III (KMG-III): the genomes of soil and plant-associated and newly described type strains.</title>
        <authorList>
            <person name="Whitman W."/>
        </authorList>
    </citation>
    <scope>NUCLEOTIDE SEQUENCE [LARGE SCALE GENOMIC DNA]</scope>
    <source>
        <strain evidence="12 13">UB-Domo-W1</strain>
    </source>
</reference>
<evidence type="ECO:0000256" key="9">
    <source>
        <dbReference type="PIRSR" id="PIRSR602081-2"/>
    </source>
</evidence>
<evidence type="ECO:0000256" key="6">
    <source>
        <dbReference type="ARBA" id="ARBA00022991"/>
    </source>
</evidence>
<dbReference type="InterPro" id="IPR002081">
    <property type="entry name" value="Cryptochrome/DNA_photolyase_1"/>
</dbReference>
<evidence type="ECO:0000256" key="5">
    <source>
        <dbReference type="ARBA" id="ARBA00022827"/>
    </source>
</evidence>
<feature type="domain" description="Photolyase/cryptochrome alpha/beta" evidence="11">
    <location>
        <begin position="17"/>
        <end position="155"/>
    </location>
</feature>
<dbReference type="Gene3D" id="3.40.50.620">
    <property type="entry name" value="HUPs"/>
    <property type="match status" value="1"/>
</dbReference>
<sequence>MRTEQGHAFGPNIEPMQKALVWLRRDLRLYDNAALHHALKNNAQVWVTFIFDVRILKPLQANDVVNGGLAHDRRIDFIWQGLQQIDEALRKQGGGLIVQFGESTECIPKIAQALGVNTVYSNHDYEPSAIARDQQIQTSLEALGISLETYKDQVIFEKKEILTNSSTVFSVFTPYKNNWLRTLREKDIAAYECTPKTGQFAEIPKVLITPFPSLESMGFCPTGIETYLPPGSEGGEQFLEDFLHRIDQYQIGRDFPAIKGVSYLSTHLRFGMLSIRGLVREAHRRMLAGSMGATIWLSELIWRDFYFMILANHPRLADGVAFKPDYDNIEWESSAHAKTLFQAWCNGKTGYPLIDAAMCQLNQSGYMHNRLRMVVASFLTKDLGIDWRWGEAYFAKHLNDFELSSNNGGWQWASSSGCDAQPYFRIFNPITQSQKFDAEGKFIRRYLPQLDKLSKKSIHAPWEAGHLELEAAGILLGRDYPLPIVSHDEARKKTLMRYSVVKKVTLEDSDA</sequence>
<comment type="similarity">
    <text evidence="10">Belongs to the DNA photolyase family.</text>
</comment>
<dbReference type="PROSITE" id="PS00691">
    <property type="entry name" value="DNA_PHOTOLYASES_1_2"/>
    <property type="match status" value="1"/>
</dbReference>
<evidence type="ECO:0000256" key="2">
    <source>
        <dbReference type="ARBA" id="ARBA00013149"/>
    </source>
</evidence>
<evidence type="ECO:0000256" key="7">
    <source>
        <dbReference type="ARBA" id="ARBA00033999"/>
    </source>
</evidence>
<proteinExistence type="inferred from homology"/>
<evidence type="ECO:0000313" key="13">
    <source>
        <dbReference type="Proteomes" id="UP000229366"/>
    </source>
</evidence>
<dbReference type="Proteomes" id="UP000229366">
    <property type="component" value="Unassembled WGS sequence"/>
</dbReference>
<comment type="caution">
    <text evidence="12">The sequence shown here is derived from an EMBL/GenBank/DDBJ whole genome shotgun (WGS) entry which is preliminary data.</text>
</comment>